<sequence>MWRIVAKALRPCPTRSRRRGTWGVSHDDNAAHVNLKLALARGWRHDKVNGIASAGGSEVRQLNHNPSSSSQTTKEKEQPGVTPSNQPTPSAKCDNRRGWGQRRQQGDDARSVPARGRMATSDSLFDAREVALGCCGRATVQGWQCLRHAFCLSFSVKMGHGGGDGVAGVLERPDRPGDTGSATAG</sequence>
<organism evidence="2 3">
    <name type="scientific">Gymnopilus dilepis</name>
    <dbReference type="NCBI Taxonomy" id="231916"/>
    <lineage>
        <taxon>Eukaryota</taxon>
        <taxon>Fungi</taxon>
        <taxon>Dikarya</taxon>
        <taxon>Basidiomycota</taxon>
        <taxon>Agaricomycotina</taxon>
        <taxon>Agaricomycetes</taxon>
        <taxon>Agaricomycetidae</taxon>
        <taxon>Agaricales</taxon>
        <taxon>Agaricineae</taxon>
        <taxon>Hymenogastraceae</taxon>
        <taxon>Gymnopilus</taxon>
    </lineage>
</organism>
<dbReference type="AlphaFoldDB" id="A0A409YRE4"/>
<dbReference type="Proteomes" id="UP000284706">
    <property type="component" value="Unassembled WGS sequence"/>
</dbReference>
<feature type="compositionally biased region" description="Polar residues" evidence="1">
    <location>
        <begin position="60"/>
        <end position="72"/>
    </location>
</feature>
<comment type="caution">
    <text evidence="2">The sequence shown here is derived from an EMBL/GenBank/DDBJ whole genome shotgun (WGS) entry which is preliminary data.</text>
</comment>
<evidence type="ECO:0000256" key="1">
    <source>
        <dbReference type="SAM" id="MobiDB-lite"/>
    </source>
</evidence>
<dbReference type="EMBL" id="NHYE01000459">
    <property type="protein sequence ID" value="PPR05581.1"/>
    <property type="molecule type" value="Genomic_DNA"/>
</dbReference>
<reference evidence="2 3" key="1">
    <citation type="journal article" date="2018" name="Evol. Lett.">
        <title>Horizontal gene cluster transfer increased hallucinogenic mushroom diversity.</title>
        <authorList>
            <person name="Reynolds H.T."/>
            <person name="Vijayakumar V."/>
            <person name="Gluck-Thaler E."/>
            <person name="Korotkin H.B."/>
            <person name="Matheny P.B."/>
            <person name="Slot J.C."/>
        </authorList>
    </citation>
    <scope>NUCLEOTIDE SEQUENCE [LARGE SCALE GENOMIC DNA]</scope>
    <source>
        <strain evidence="2 3">SRW20</strain>
    </source>
</reference>
<gene>
    <name evidence="2" type="ORF">CVT26_009105</name>
</gene>
<name>A0A409YRE4_9AGAR</name>
<protein>
    <submittedName>
        <fullName evidence="2">Uncharacterized protein</fullName>
    </submittedName>
</protein>
<dbReference type="InParanoid" id="A0A409YRE4"/>
<evidence type="ECO:0000313" key="2">
    <source>
        <dbReference type="EMBL" id="PPR05581.1"/>
    </source>
</evidence>
<feature type="region of interest" description="Disordered" evidence="1">
    <location>
        <begin position="54"/>
        <end position="118"/>
    </location>
</feature>
<proteinExistence type="predicted"/>
<evidence type="ECO:0000313" key="3">
    <source>
        <dbReference type="Proteomes" id="UP000284706"/>
    </source>
</evidence>
<keyword evidence="3" id="KW-1185">Reference proteome</keyword>
<accession>A0A409YRE4</accession>